<dbReference type="OrthoDB" id="53198at2"/>
<dbReference type="Gene3D" id="2.60.40.10">
    <property type="entry name" value="Immunoglobulins"/>
    <property type="match status" value="2"/>
</dbReference>
<evidence type="ECO:0000313" key="3">
    <source>
        <dbReference type="Proteomes" id="UP000192582"/>
    </source>
</evidence>
<dbReference type="Proteomes" id="UP000192582">
    <property type="component" value="Unassembled WGS sequence"/>
</dbReference>
<feature type="compositionally biased region" description="Low complexity" evidence="1">
    <location>
        <begin position="531"/>
        <end position="560"/>
    </location>
</feature>
<evidence type="ECO:0000256" key="1">
    <source>
        <dbReference type="SAM" id="MobiDB-lite"/>
    </source>
</evidence>
<feature type="region of interest" description="Disordered" evidence="1">
    <location>
        <begin position="486"/>
        <end position="599"/>
    </location>
</feature>
<dbReference type="InterPro" id="IPR009282">
    <property type="entry name" value="DUF937"/>
</dbReference>
<protein>
    <submittedName>
        <fullName evidence="2">Ig-like domain (Group 3)</fullName>
    </submittedName>
</protein>
<dbReference type="Pfam" id="PF06078">
    <property type="entry name" value="DUF937"/>
    <property type="match status" value="2"/>
</dbReference>
<organism evidence="2 3">
    <name type="scientific">Deinococcus hopiensis KR-140</name>
    <dbReference type="NCBI Taxonomy" id="695939"/>
    <lineage>
        <taxon>Bacteria</taxon>
        <taxon>Thermotogati</taxon>
        <taxon>Deinococcota</taxon>
        <taxon>Deinococci</taxon>
        <taxon>Deinococcales</taxon>
        <taxon>Deinococcaceae</taxon>
        <taxon>Deinococcus</taxon>
    </lineage>
</organism>
<proteinExistence type="predicted"/>
<sequence length="757" mass="75808">MDATDLMNSYFGAAGTRRLGQEAGLDGVEAERILRAGLPLQLAALAEHARTPEGQDHLREAVQNLPGFSDVEAALNEPGGAENLGQAGELLGPVLLGEQTGRIVPQVAGEQDLAGVQKLLNMALPLLLSFLGQRGVLAGNMPALLSDLGGSFGVPSTALLAVERGDTSTAAGLAEFLRGQFRGPLVDRLGRAAGFTGSTASRAAQAALPVILAGLLSRGSTEAGAADLLTRSRESERLLGVNGELNADLLSDQAELARIEGQGRGLLGTLFPNVDALTGRFGSATGGSGSSAGRLLALLAPLVLALVGSRARAGGLNATGLSTLLGGLQGRLPDLLPPGLSSLNALLKPAAPAPAPAAEPTRVETVATAIPQVTTTPPAPRAEIRPPATSAPAPTRVTTTTTTPRRRRSGFPWWILLPLLLGGAAWWFSRSPSGTSVTGSVPARSVTVTTPAPGATLPAEDFVMGGSAAAGDTLTIQEGDQSVATTEVGSDGTWQVAVPAPAPGEHTYRVTGKNSGARTELKMTAGGAGATAGQDTTAENSADTSGAAGDDGAPSTSGAAPPSGQAGSEDGTSATPGTFAITGPAEGTQLPAGGFTLRGTGNPGGILQVLEDGTSLGNATVAEDGTWSLDVPSPAAGAHTYAVQDSGGQELGQVALRSAAAQAGAGNTCAQNYTLSITDGQTVNQPFRFGGVGGGKGYAVTVKRDARVVGTKNVPLDTTCGWSYQSKPGAGKVTYEVRAAGATSGEPLSTVTLTVKP</sequence>
<feature type="region of interest" description="Disordered" evidence="1">
    <location>
        <begin position="375"/>
        <end position="405"/>
    </location>
</feature>
<evidence type="ECO:0000313" key="2">
    <source>
        <dbReference type="EMBL" id="SMB90112.1"/>
    </source>
</evidence>
<reference evidence="2 3" key="1">
    <citation type="submission" date="2017-04" db="EMBL/GenBank/DDBJ databases">
        <authorList>
            <person name="Afonso C.L."/>
            <person name="Miller P.J."/>
            <person name="Scott M.A."/>
            <person name="Spackman E."/>
            <person name="Goraichik I."/>
            <person name="Dimitrov K.M."/>
            <person name="Suarez D.L."/>
            <person name="Swayne D.E."/>
        </authorList>
    </citation>
    <scope>NUCLEOTIDE SEQUENCE [LARGE SCALE GENOMIC DNA]</scope>
    <source>
        <strain evidence="2 3">KR-140</strain>
    </source>
</reference>
<feature type="compositionally biased region" description="Low complexity" evidence="1">
    <location>
        <begin position="385"/>
        <end position="403"/>
    </location>
</feature>
<gene>
    <name evidence="2" type="ORF">SAMN00790413_00650</name>
</gene>
<dbReference type="AlphaFoldDB" id="A0A1W1V9P9"/>
<accession>A0A1W1V9P9</accession>
<dbReference type="EMBL" id="FWWU01000009">
    <property type="protein sequence ID" value="SMB90112.1"/>
    <property type="molecule type" value="Genomic_DNA"/>
</dbReference>
<name>A0A1W1V9P9_9DEIO</name>
<dbReference type="STRING" id="695939.SAMN00790413_00650"/>
<keyword evidence="3" id="KW-1185">Reference proteome</keyword>
<dbReference type="RefSeq" id="WP_084048280.1">
    <property type="nucleotide sequence ID" value="NZ_FWWU01000009.1"/>
</dbReference>
<dbReference type="InterPro" id="IPR013783">
    <property type="entry name" value="Ig-like_fold"/>
</dbReference>